<keyword evidence="3" id="KW-1185">Reference proteome</keyword>
<proteinExistence type="predicted"/>
<gene>
    <name evidence="2" type="ORF">NIASO_09845</name>
</gene>
<dbReference type="Gene3D" id="3.50.50.60">
    <property type="entry name" value="FAD/NAD(P)-binding domain"/>
    <property type="match status" value="1"/>
</dbReference>
<reference evidence="2 3" key="1">
    <citation type="submission" date="2013-12" db="EMBL/GenBank/DDBJ databases">
        <authorList>
            <consortium name="DOE Joint Genome Institute"/>
            <person name="Eisen J."/>
            <person name="Huntemann M."/>
            <person name="Han J."/>
            <person name="Chen A."/>
            <person name="Kyrpides N."/>
            <person name="Mavromatis K."/>
            <person name="Markowitz V."/>
            <person name="Palaniappan K."/>
            <person name="Ivanova N."/>
            <person name="Schaumberg A."/>
            <person name="Pati A."/>
            <person name="Liolios K."/>
            <person name="Nordberg H.P."/>
            <person name="Cantor M.N."/>
            <person name="Hua S.X."/>
            <person name="Woyke T."/>
        </authorList>
    </citation>
    <scope>NUCLEOTIDE SEQUENCE [LARGE SCALE GENOMIC DNA]</scope>
    <source>
        <strain evidence="3">DSM 19437</strain>
    </source>
</reference>
<dbReference type="STRING" id="929713.NIASO_09845"/>
<dbReference type="EMBL" id="CP007035">
    <property type="protein sequence ID" value="AHF15373.1"/>
    <property type="molecule type" value="Genomic_DNA"/>
</dbReference>
<dbReference type="Proteomes" id="UP000003586">
    <property type="component" value="Chromosome"/>
</dbReference>
<dbReference type="AlphaFoldDB" id="W0F0M3"/>
<dbReference type="SUPFAM" id="SSF51971">
    <property type="entry name" value="Nucleotide-binding domain"/>
    <property type="match status" value="1"/>
</dbReference>
<evidence type="ECO:0000313" key="2">
    <source>
        <dbReference type="EMBL" id="AHF15373.1"/>
    </source>
</evidence>
<accession>W0F0M3</accession>
<dbReference type="InterPro" id="IPR006076">
    <property type="entry name" value="FAD-dep_OxRdtase"/>
</dbReference>
<dbReference type="Gene3D" id="3.30.9.10">
    <property type="entry name" value="D-Amino Acid Oxidase, subunit A, domain 2"/>
    <property type="match status" value="1"/>
</dbReference>
<organism evidence="2 3">
    <name type="scientific">Niabella soli DSM 19437</name>
    <dbReference type="NCBI Taxonomy" id="929713"/>
    <lineage>
        <taxon>Bacteria</taxon>
        <taxon>Pseudomonadati</taxon>
        <taxon>Bacteroidota</taxon>
        <taxon>Chitinophagia</taxon>
        <taxon>Chitinophagales</taxon>
        <taxon>Chitinophagaceae</taxon>
        <taxon>Niabella</taxon>
    </lineage>
</organism>
<feature type="domain" description="FAD dependent oxidoreductase" evidence="1">
    <location>
        <begin position="5"/>
        <end position="329"/>
    </location>
</feature>
<name>W0F0M3_9BACT</name>
<protein>
    <submittedName>
        <fullName evidence="2">FAD-dependent oxidoreductase</fullName>
    </submittedName>
</protein>
<dbReference type="HOGENOM" id="CLU_066614_0_0_10"/>
<dbReference type="RefSeq" id="WP_008584186.1">
    <property type="nucleotide sequence ID" value="NZ_CP007035.1"/>
</dbReference>
<dbReference type="KEGG" id="nso:NIASO_09845"/>
<evidence type="ECO:0000313" key="3">
    <source>
        <dbReference type="Proteomes" id="UP000003586"/>
    </source>
</evidence>
<dbReference type="InterPro" id="IPR036188">
    <property type="entry name" value="FAD/NAD-bd_sf"/>
</dbReference>
<evidence type="ECO:0000259" key="1">
    <source>
        <dbReference type="Pfam" id="PF01266"/>
    </source>
</evidence>
<sequence>MNKKKIIIVGQGISGTFLSWFCYTTGIDFIVIDAEKENTPSRVAAGIINPVTGRRVVKVWLDDILLPFAEKAYAAIGSFLGINAITQTSIVEFFPNPFMRESFLKRLSEKEDYIRLFDDDRAFTPYFNFEFGAGSVEPAYIVNMAALLPAWRNFLKTEHKLIEKSFDHSLLKTTAANVQYESFQADTVIFCDGAAGAANPYFSLLPFSLNKGEAIIIEAPELPADHLYKKSLLLAPLQEPGLFWTGTNYTWEFDNENPTKEFYASITGALKQWLKVPFKIVGHKAAIRPATMERRPFAGFHPVHKNVGILNGMGSKGCSLAPYFAYQLVENIARQQPLLKEADIARFQRILSRTV</sequence>
<dbReference type="Pfam" id="PF01266">
    <property type="entry name" value="DAO"/>
    <property type="match status" value="1"/>
</dbReference>
<dbReference type="eggNOG" id="COG0665">
    <property type="taxonomic scope" value="Bacteria"/>
</dbReference>